<dbReference type="Proteomes" id="UP000656274">
    <property type="component" value="Unassembled WGS sequence"/>
</dbReference>
<protein>
    <submittedName>
        <fullName evidence="1">Uncharacterized protein</fullName>
    </submittedName>
</protein>
<accession>A0ABR9WN33</accession>
<reference evidence="1 2" key="1">
    <citation type="submission" date="2020-10" db="EMBL/GenBank/DDBJ databases">
        <title>The genome sequence of Flavobacterium aquaticum 1Y8A.</title>
        <authorList>
            <person name="Liu Y."/>
        </authorList>
    </citation>
    <scope>NUCLEOTIDE SEQUENCE [LARGE SCALE GENOMIC DNA]</scope>
    <source>
        <strain evidence="1 2">1Y8A</strain>
    </source>
</reference>
<organism evidence="1 2">
    <name type="scientific">Flavobacterium proteolyticum</name>
    <dbReference type="NCBI Taxonomy" id="2911683"/>
    <lineage>
        <taxon>Bacteria</taxon>
        <taxon>Pseudomonadati</taxon>
        <taxon>Bacteroidota</taxon>
        <taxon>Flavobacteriia</taxon>
        <taxon>Flavobacteriales</taxon>
        <taxon>Flavobacteriaceae</taxon>
        <taxon>Flavobacterium</taxon>
    </lineage>
</organism>
<keyword evidence="2" id="KW-1185">Reference proteome</keyword>
<dbReference type="RefSeq" id="WP_194093155.1">
    <property type="nucleotide sequence ID" value="NZ_JADFTZ010000001.1"/>
</dbReference>
<comment type="caution">
    <text evidence="1">The sequence shown here is derived from an EMBL/GenBank/DDBJ whole genome shotgun (WGS) entry which is preliminary data.</text>
</comment>
<evidence type="ECO:0000313" key="1">
    <source>
        <dbReference type="EMBL" id="MBE9575205.1"/>
    </source>
</evidence>
<dbReference type="EMBL" id="JADFTZ010000001">
    <property type="protein sequence ID" value="MBE9575205.1"/>
    <property type="molecule type" value="Genomic_DNA"/>
</dbReference>
<sequence length="56" mass="6500">MATKKNKDSIIEMQEKKANLLKLKSDVLSKIIDDSLLKLKKIQKDLLLIFNDIENE</sequence>
<proteinExistence type="predicted"/>
<name>A0ABR9WN33_9FLAO</name>
<evidence type="ECO:0000313" key="2">
    <source>
        <dbReference type="Proteomes" id="UP000656274"/>
    </source>
</evidence>
<gene>
    <name evidence="1" type="ORF">IM755_00640</name>
</gene>